<accession>A0A8D8F320</accession>
<name>A0A8D8F320_CULPI</name>
<dbReference type="AlphaFoldDB" id="A0A8D8F320"/>
<evidence type="ECO:0000313" key="1">
    <source>
        <dbReference type="EMBL" id="CAG6455820.1"/>
    </source>
</evidence>
<proteinExistence type="predicted"/>
<reference evidence="1" key="1">
    <citation type="submission" date="2021-05" db="EMBL/GenBank/DDBJ databases">
        <authorList>
            <person name="Alioto T."/>
            <person name="Alioto T."/>
            <person name="Gomez Garrido J."/>
        </authorList>
    </citation>
    <scope>NUCLEOTIDE SEQUENCE</scope>
</reference>
<organism evidence="1">
    <name type="scientific">Culex pipiens</name>
    <name type="common">House mosquito</name>
    <dbReference type="NCBI Taxonomy" id="7175"/>
    <lineage>
        <taxon>Eukaryota</taxon>
        <taxon>Metazoa</taxon>
        <taxon>Ecdysozoa</taxon>
        <taxon>Arthropoda</taxon>
        <taxon>Hexapoda</taxon>
        <taxon>Insecta</taxon>
        <taxon>Pterygota</taxon>
        <taxon>Neoptera</taxon>
        <taxon>Endopterygota</taxon>
        <taxon>Diptera</taxon>
        <taxon>Nematocera</taxon>
        <taxon>Culicoidea</taxon>
        <taxon>Culicidae</taxon>
        <taxon>Culicinae</taxon>
        <taxon>Culicini</taxon>
        <taxon>Culex</taxon>
        <taxon>Culex</taxon>
    </lineage>
</organism>
<sequence>MPLLITLDRHIKVSLLRRLHQLVQIIPRPPRRPRLTPKVTLQPLARLVLPRLIFPVKIERSLRQRIRPIDQRLRQSRDHPSDLLGRRVAPQPAGLAQPIRQRVPLGEQVLRTSGGVLFHLGVFRRVAHLVAHDLSGGVDQIHVLLIALLEVSRRGGLLIDDPLGAVHLIDAGAQPFVPGQVVVEQDLVLARLRLLRDERAVRFGRQLDVGVLAVDDLARLGAVADQLGTGRGQLQAGLLRQQQLADVVHATGDGTQVGIVGEVPKVFPLGHHGALLGFLPGHFDLLLGVSQQSIGPGHDGADRLWFSATFPNCSPTSSTTITD</sequence>
<protein>
    <submittedName>
        <fullName evidence="1">(northern house mosquito) hypothetical protein</fullName>
    </submittedName>
</protein>
<dbReference type="EMBL" id="HBUE01029352">
    <property type="protein sequence ID" value="CAG6455818.1"/>
    <property type="molecule type" value="Transcribed_RNA"/>
</dbReference>
<dbReference type="EMBL" id="HBUE01029353">
    <property type="protein sequence ID" value="CAG6455820.1"/>
    <property type="molecule type" value="Transcribed_RNA"/>
</dbReference>